<dbReference type="AlphaFoldDB" id="A0A5J9UPX1"/>
<keyword evidence="2" id="KW-1185">Reference proteome</keyword>
<dbReference type="Proteomes" id="UP000324897">
    <property type="component" value="Chromosome 2"/>
</dbReference>
<sequence>FQNITCTFPIFVLPELCLRQICTTAEVKNPTWRSRGSNPGLSVTRRIGAPSLAVPAHVRHRLGRLGPPFASALGSPQPAPPPAPGIKHYALRHQHRSYAVYPHYDQGTRQCKVTFFLLNEGL</sequence>
<reference evidence="1 2" key="1">
    <citation type="journal article" date="2019" name="Sci. Rep.">
        <title>A high-quality genome of Eragrostis curvula grass provides insights into Poaceae evolution and supports new strategies to enhance forage quality.</title>
        <authorList>
            <person name="Carballo J."/>
            <person name="Santos B.A.C.M."/>
            <person name="Zappacosta D."/>
            <person name="Garbus I."/>
            <person name="Selva J.P."/>
            <person name="Gallo C.A."/>
            <person name="Diaz A."/>
            <person name="Albertini E."/>
            <person name="Caccamo M."/>
            <person name="Echenique V."/>
        </authorList>
    </citation>
    <scope>NUCLEOTIDE SEQUENCE [LARGE SCALE GENOMIC DNA]</scope>
    <source>
        <strain evidence="2">cv. Victoria</strain>
        <tissue evidence="1">Leaf</tissue>
    </source>
</reference>
<dbReference type="Gramene" id="TVU25535">
    <property type="protein sequence ID" value="TVU25535"/>
    <property type="gene ID" value="EJB05_28034"/>
</dbReference>
<dbReference type="EMBL" id="RWGY01000013">
    <property type="protein sequence ID" value="TVU25535.1"/>
    <property type="molecule type" value="Genomic_DNA"/>
</dbReference>
<name>A0A5J9UPX1_9POAL</name>
<evidence type="ECO:0000313" key="2">
    <source>
        <dbReference type="Proteomes" id="UP000324897"/>
    </source>
</evidence>
<organism evidence="1 2">
    <name type="scientific">Eragrostis curvula</name>
    <name type="common">weeping love grass</name>
    <dbReference type="NCBI Taxonomy" id="38414"/>
    <lineage>
        <taxon>Eukaryota</taxon>
        <taxon>Viridiplantae</taxon>
        <taxon>Streptophyta</taxon>
        <taxon>Embryophyta</taxon>
        <taxon>Tracheophyta</taxon>
        <taxon>Spermatophyta</taxon>
        <taxon>Magnoliopsida</taxon>
        <taxon>Liliopsida</taxon>
        <taxon>Poales</taxon>
        <taxon>Poaceae</taxon>
        <taxon>PACMAD clade</taxon>
        <taxon>Chloridoideae</taxon>
        <taxon>Eragrostideae</taxon>
        <taxon>Eragrostidinae</taxon>
        <taxon>Eragrostis</taxon>
    </lineage>
</organism>
<protein>
    <submittedName>
        <fullName evidence="1">Uncharacterized protein</fullName>
    </submittedName>
</protein>
<proteinExistence type="predicted"/>
<evidence type="ECO:0000313" key="1">
    <source>
        <dbReference type="EMBL" id="TVU25535.1"/>
    </source>
</evidence>
<feature type="non-terminal residue" evidence="1">
    <location>
        <position position="1"/>
    </location>
</feature>
<accession>A0A5J9UPX1</accession>
<gene>
    <name evidence="1" type="ORF">EJB05_28034</name>
</gene>
<comment type="caution">
    <text evidence="1">The sequence shown here is derived from an EMBL/GenBank/DDBJ whole genome shotgun (WGS) entry which is preliminary data.</text>
</comment>